<evidence type="ECO:0000256" key="3">
    <source>
        <dbReference type="ARBA" id="ARBA00022741"/>
    </source>
</evidence>
<dbReference type="InterPro" id="IPR023179">
    <property type="entry name" value="GTP-bd_ortho_bundle_sf"/>
</dbReference>
<evidence type="ECO:0000259" key="8">
    <source>
        <dbReference type="PROSITE" id="PS51721"/>
    </source>
</evidence>
<evidence type="ECO:0000256" key="7">
    <source>
        <dbReference type="SAM" id="MobiDB-lite"/>
    </source>
</evidence>
<dbReference type="EMBL" id="JACMRX010000006">
    <property type="protein sequence ID" value="KAF7988188.1"/>
    <property type="molecule type" value="Genomic_DNA"/>
</dbReference>
<dbReference type="GO" id="GO:0005525">
    <property type="term" value="F:GTP binding"/>
    <property type="evidence" value="ECO:0007669"/>
    <property type="project" value="UniProtKB-KW"/>
</dbReference>
<evidence type="ECO:0000313" key="10">
    <source>
        <dbReference type="Proteomes" id="UP000639338"/>
    </source>
</evidence>
<proteinExistence type="predicted"/>
<dbReference type="InterPro" id="IPR043358">
    <property type="entry name" value="GNL1-like"/>
</dbReference>
<dbReference type="OrthoDB" id="61815at2759"/>
<comment type="subcellular location">
    <subcellularLocation>
        <location evidence="1">Cytoplasm</location>
    </subcellularLocation>
</comment>
<evidence type="ECO:0000256" key="1">
    <source>
        <dbReference type="ARBA" id="ARBA00004496"/>
    </source>
</evidence>
<keyword evidence="3" id="KW-0547">Nucleotide-binding</keyword>
<dbReference type="InterPro" id="IPR006073">
    <property type="entry name" value="GTP-bd"/>
</dbReference>
<feature type="domain" description="CP-type G" evidence="8">
    <location>
        <begin position="168"/>
        <end position="423"/>
    </location>
</feature>
<dbReference type="PANTHER" id="PTHR45709:SF2">
    <property type="entry name" value="LARGE SUBUNIT GTPASE 1 HOMOLOG"/>
    <property type="match status" value="1"/>
</dbReference>
<feature type="region of interest" description="Disordered" evidence="7">
    <location>
        <begin position="1"/>
        <end position="40"/>
    </location>
</feature>
<evidence type="ECO:0000256" key="4">
    <source>
        <dbReference type="ARBA" id="ARBA00022801"/>
    </source>
</evidence>
<keyword evidence="5" id="KW-0342">GTP-binding</keyword>
<dbReference type="CDD" id="cd01857">
    <property type="entry name" value="HSR1_MMR1"/>
    <property type="match status" value="1"/>
</dbReference>
<organism evidence="9 10">
    <name type="scientific">Aphidius gifuensis</name>
    <name type="common">Parasitoid wasp</name>
    <dbReference type="NCBI Taxonomy" id="684658"/>
    <lineage>
        <taxon>Eukaryota</taxon>
        <taxon>Metazoa</taxon>
        <taxon>Ecdysozoa</taxon>
        <taxon>Arthropoda</taxon>
        <taxon>Hexapoda</taxon>
        <taxon>Insecta</taxon>
        <taxon>Pterygota</taxon>
        <taxon>Neoptera</taxon>
        <taxon>Endopterygota</taxon>
        <taxon>Hymenoptera</taxon>
        <taxon>Apocrita</taxon>
        <taxon>Ichneumonoidea</taxon>
        <taxon>Braconidae</taxon>
        <taxon>Aphidiinae</taxon>
        <taxon>Aphidius</taxon>
    </lineage>
</organism>
<dbReference type="GO" id="GO:0000054">
    <property type="term" value="P:ribosomal subunit export from nucleus"/>
    <property type="evidence" value="ECO:0007669"/>
    <property type="project" value="TreeGrafter"/>
</dbReference>
<feature type="compositionally biased region" description="Acidic residues" evidence="7">
    <location>
        <begin position="249"/>
        <end position="286"/>
    </location>
</feature>
<evidence type="ECO:0000256" key="2">
    <source>
        <dbReference type="ARBA" id="ARBA00022490"/>
    </source>
</evidence>
<name>A0A835CNJ1_APHGI</name>
<protein>
    <recommendedName>
        <fullName evidence="6">Large subunit GTPase 1 homolog</fullName>
    </recommendedName>
</protein>
<dbReference type="PROSITE" id="PS51721">
    <property type="entry name" value="G_CP"/>
    <property type="match status" value="1"/>
</dbReference>
<feature type="region of interest" description="Disordered" evidence="7">
    <location>
        <begin position="249"/>
        <end position="337"/>
    </location>
</feature>
<dbReference type="Gene3D" id="3.40.50.300">
    <property type="entry name" value="P-loop containing nucleotide triphosphate hydrolases"/>
    <property type="match status" value="1"/>
</dbReference>
<dbReference type="SUPFAM" id="SSF52540">
    <property type="entry name" value="P-loop containing nucleoside triphosphate hydrolases"/>
    <property type="match status" value="1"/>
</dbReference>
<dbReference type="GO" id="GO:0003924">
    <property type="term" value="F:GTPase activity"/>
    <property type="evidence" value="ECO:0007669"/>
    <property type="project" value="InterPro"/>
</dbReference>
<dbReference type="InterPro" id="IPR027417">
    <property type="entry name" value="P-loop_NTPase"/>
</dbReference>
<evidence type="ECO:0000313" key="9">
    <source>
        <dbReference type="EMBL" id="KAF7988188.1"/>
    </source>
</evidence>
<dbReference type="GO" id="GO:0005829">
    <property type="term" value="C:cytosol"/>
    <property type="evidence" value="ECO:0007669"/>
    <property type="project" value="TreeGrafter"/>
</dbReference>
<reference evidence="9 10" key="1">
    <citation type="submission" date="2020-08" db="EMBL/GenBank/DDBJ databases">
        <title>Aphidius gifuensis genome sequencing and assembly.</title>
        <authorList>
            <person name="Du Z."/>
        </authorList>
    </citation>
    <scope>NUCLEOTIDE SEQUENCE [LARGE SCALE GENOMIC DNA]</scope>
    <source>
        <strain evidence="9">YNYX2018</strain>
        <tissue evidence="9">Adults</tissue>
    </source>
</reference>
<evidence type="ECO:0000256" key="6">
    <source>
        <dbReference type="ARBA" id="ARBA00040145"/>
    </source>
</evidence>
<comment type="caution">
    <text evidence="9">The sequence shown here is derived from an EMBL/GenBank/DDBJ whole genome shotgun (WGS) entry which is preliminary data.</text>
</comment>
<evidence type="ECO:0000256" key="5">
    <source>
        <dbReference type="ARBA" id="ARBA00023134"/>
    </source>
</evidence>
<gene>
    <name evidence="9" type="ORF">HCN44_007682</name>
</gene>
<accession>A0A835CNJ1</accession>
<dbReference type="PANTHER" id="PTHR45709">
    <property type="entry name" value="LARGE SUBUNIT GTPASE 1 HOMOLOG-RELATED"/>
    <property type="match status" value="1"/>
</dbReference>
<feature type="compositionally biased region" description="Basic and acidic residues" evidence="7">
    <location>
        <begin position="303"/>
        <end position="313"/>
    </location>
</feature>
<sequence>MGKKGKSKGNGGGSLGRALLKDRFGSARSKHRSKDPSMLHTADINDGYDWSTKLTSVTEQDSMNEFLATAQLKGTDFQAEKLNIRYVNPQSRIGLLTDDERKSLQEQHRSKQDLLKIPRRPKWDADTTAYQLKTNEDLSFAKWRAELNILQEVENLTLTPYEKNLEFWRQLWRVVERSDVIVQIVDARNPLLFRCEDLEKYVKEVDDTKTNLILVNKSDFLTEEQRQIWANYFTEIGVQVAFFSALDTTEEDEKTIKEQDEDEEEEEDDDDDDDDDDEDDESESEDSDSKYESAEENVDEKEDEKKNNDHVVVDNDGDDDKEKEKEKDESIGKFEHNSPEILSRTRLIEFFKSMGTNRNTYTPGVTTIGLVGYPNVGKSSTINAIFTEKKVSVSATPGKTKHFQTLFVDKELLLCDCPGLVMPSFVCTKAEMVLNGILPIDQLRDHVPSVTLLGTLIPRHILEDVYGIMLPMPLDGEDQNRPPTSEEILNTWGYNRGFMTQNGQPDNPRSARYVLKDFVNGKLLYAVAPPNYDQNKYHTFPPRHKTVSEKHVLPARQLRANRGVVYTNEDMNRNFFHSNTSGIHVRGKIPANLNMKATDGLYAEWGEKKVKLRYERKQNNIKSRKRNAHLDQH</sequence>
<feature type="compositionally biased region" description="Basic and acidic residues" evidence="7">
    <location>
        <begin position="320"/>
        <end position="337"/>
    </location>
</feature>
<dbReference type="AlphaFoldDB" id="A0A835CNJ1"/>
<keyword evidence="10" id="KW-1185">Reference proteome</keyword>
<dbReference type="Proteomes" id="UP000639338">
    <property type="component" value="Unassembled WGS sequence"/>
</dbReference>
<dbReference type="InterPro" id="IPR030378">
    <property type="entry name" value="G_CP_dom"/>
</dbReference>
<keyword evidence="4" id="KW-0378">Hydrolase</keyword>
<keyword evidence="2" id="KW-0963">Cytoplasm</keyword>
<dbReference type="Gene3D" id="1.10.1580.10">
    <property type="match status" value="1"/>
</dbReference>
<dbReference type="Pfam" id="PF01926">
    <property type="entry name" value="MMR_HSR1"/>
    <property type="match status" value="1"/>
</dbReference>